<dbReference type="HOGENOM" id="CLU_2584832_0_0_6"/>
<protein>
    <recommendedName>
        <fullName evidence="3">HicB-like antitoxin of toxin-antitoxin system domain-containing protein</fullName>
    </recommendedName>
</protein>
<proteinExistence type="predicted"/>
<dbReference type="RefSeq" id="WP_011395499.1">
    <property type="nucleotide sequence ID" value="NC_007645.1"/>
</dbReference>
<evidence type="ECO:0008006" key="3">
    <source>
        <dbReference type="Google" id="ProtNLM"/>
    </source>
</evidence>
<reference evidence="1 2" key="1">
    <citation type="journal article" date="2005" name="Nucleic Acids Res.">
        <title>Genomic blueprint of Hahella chejuensis, a marine microbe producing an algicidal agent.</title>
        <authorList>
            <person name="Jeong H."/>
            <person name="Yim J.H."/>
            <person name="Lee C."/>
            <person name="Choi S.-H."/>
            <person name="Park Y.K."/>
            <person name="Yoon S.H."/>
            <person name="Hur C.-G."/>
            <person name="Kang H.-Y."/>
            <person name="Kim D."/>
            <person name="Lee H.H."/>
            <person name="Park K.H."/>
            <person name="Park S.-H."/>
            <person name="Park H.-S."/>
            <person name="Lee H.K."/>
            <person name="Oh T.K."/>
            <person name="Kim J.F."/>
        </authorList>
    </citation>
    <scope>NUCLEOTIDE SEQUENCE [LARGE SCALE GENOMIC DNA]</scope>
    <source>
        <strain evidence="1 2">KCTC 2396</strain>
    </source>
</reference>
<keyword evidence="2" id="KW-1185">Reference proteome</keyword>
<accession>Q2SLP8</accession>
<evidence type="ECO:0000313" key="2">
    <source>
        <dbReference type="Proteomes" id="UP000000238"/>
    </source>
</evidence>
<dbReference type="Proteomes" id="UP000000238">
    <property type="component" value="Chromosome"/>
</dbReference>
<dbReference type="EMBL" id="CP000155">
    <property type="protein sequence ID" value="ABC28426.1"/>
    <property type="molecule type" value="Genomic_DNA"/>
</dbReference>
<dbReference type="AlphaFoldDB" id="Q2SLP8"/>
<organism evidence="1 2">
    <name type="scientific">Hahella chejuensis (strain KCTC 2396)</name>
    <dbReference type="NCBI Taxonomy" id="349521"/>
    <lineage>
        <taxon>Bacteria</taxon>
        <taxon>Pseudomonadati</taxon>
        <taxon>Pseudomonadota</taxon>
        <taxon>Gammaproteobacteria</taxon>
        <taxon>Oceanospirillales</taxon>
        <taxon>Hahellaceae</taxon>
        <taxon>Hahella</taxon>
    </lineage>
</organism>
<dbReference type="KEGG" id="hch:HCH_01569"/>
<gene>
    <name evidence="1" type="ordered locus">HCH_01569</name>
</gene>
<name>Q2SLP8_HAHCH</name>
<sequence length="80" mass="8725">MTKLVFRVAVKQSEKADYFSSIPGLLVCGVGGTLEETLANTQLIIADYLKDSINAPVAAIADTKVTYTDVTWHIVEINRP</sequence>
<dbReference type="OrthoDB" id="9863827at2"/>
<evidence type="ECO:0000313" key="1">
    <source>
        <dbReference type="EMBL" id="ABC28426.1"/>
    </source>
</evidence>